<evidence type="ECO:0000313" key="5">
    <source>
        <dbReference type="EMBL" id="AIS85361.1"/>
    </source>
</evidence>
<protein>
    <submittedName>
        <fullName evidence="5">Non-ribosomal peptide synthetase</fullName>
    </submittedName>
</protein>
<dbReference type="PANTHER" id="PTHR45527:SF1">
    <property type="entry name" value="FATTY ACID SYNTHASE"/>
    <property type="match status" value="1"/>
</dbReference>
<dbReference type="GO" id="GO:0031177">
    <property type="term" value="F:phosphopantetheine binding"/>
    <property type="evidence" value="ECO:0007669"/>
    <property type="project" value="TreeGrafter"/>
</dbReference>
<comment type="cofactor">
    <cofactor evidence="1">
        <name>pantetheine 4'-phosphate</name>
        <dbReference type="ChEBI" id="CHEBI:47942"/>
    </cofactor>
</comment>
<dbReference type="NCBIfam" id="TIGR01733">
    <property type="entry name" value="AA-adenyl-dom"/>
    <property type="match status" value="1"/>
</dbReference>
<dbReference type="PANTHER" id="PTHR45527">
    <property type="entry name" value="NONRIBOSOMAL PEPTIDE SYNTHETASE"/>
    <property type="match status" value="1"/>
</dbReference>
<dbReference type="SUPFAM" id="SSF53474">
    <property type="entry name" value="alpha/beta-Hydrolases"/>
    <property type="match status" value="1"/>
</dbReference>
<accession>A0A097CRS3</accession>
<evidence type="ECO:0000256" key="2">
    <source>
        <dbReference type="ARBA" id="ARBA00022450"/>
    </source>
</evidence>
<keyword evidence="2" id="KW-0596">Phosphopantetheine</keyword>
<dbReference type="Gene3D" id="1.10.1200.10">
    <property type="entry name" value="ACP-like"/>
    <property type="match status" value="1"/>
</dbReference>
<dbReference type="Gene3D" id="3.40.50.12780">
    <property type="entry name" value="N-terminal domain of ligase-like"/>
    <property type="match status" value="1"/>
</dbReference>
<dbReference type="InterPro" id="IPR045851">
    <property type="entry name" value="AMP-bd_C_sf"/>
</dbReference>
<dbReference type="Pfam" id="PF00550">
    <property type="entry name" value="PP-binding"/>
    <property type="match status" value="1"/>
</dbReference>
<dbReference type="GO" id="GO:0044550">
    <property type="term" value="P:secondary metabolite biosynthetic process"/>
    <property type="evidence" value="ECO:0007669"/>
    <property type="project" value="TreeGrafter"/>
</dbReference>
<dbReference type="InterPro" id="IPR020845">
    <property type="entry name" value="AMP-binding_CS"/>
</dbReference>
<dbReference type="PROSITE" id="PS00455">
    <property type="entry name" value="AMP_BINDING"/>
    <property type="match status" value="1"/>
</dbReference>
<gene>
    <name evidence="5" type="ORF">VASRM7_123</name>
</gene>
<name>A0A097CRS3_9ACTN</name>
<dbReference type="InterPro" id="IPR006162">
    <property type="entry name" value="Ppantetheine_attach_site"/>
</dbReference>
<dbReference type="InterPro" id="IPR036736">
    <property type="entry name" value="ACP-like_sf"/>
</dbReference>
<evidence type="ECO:0000256" key="3">
    <source>
        <dbReference type="ARBA" id="ARBA00022553"/>
    </source>
</evidence>
<dbReference type="PROSITE" id="PS00012">
    <property type="entry name" value="PHOSPHOPANTETHEINE"/>
    <property type="match status" value="1"/>
</dbReference>
<dbReference type="Pfam" id="PF00501">
    <property type="entry name" value="AMP-binding"/>
    <property type="match status" value="1"/>
</dbReference>
<evidence type="ECO:0000259" key="4">
    <source>
        <dbReference type="PROSITE" id="PS50075"/>
    </source>
</evidence>
<reference evidence="5" key="1">
    <citation type="journal article" date="2016" name="Appl. Microbiol. Biotechnol.">
        <title>Anti-MRSA and anti-TB metabolites from marine-derived Verrucosispora sp. MS100047.</title>
        <authorList>
            <person name="Huang P."/>
            <person name="Xie F."/>
            <person name="Ren B."/>
            <person name="Wang Q."/>
            <person name="Wang J."/>
            <person name="Wang Q."/>
            <person name="Abdel-Mageed W.M."/>
            <person name="Liu M."/>
            <person name="Han J."/>
            <person name="Oyeleye A."/>
            <person name="Shen J."/>
            <person name="Song F."/>
            <person name="Dai H."/>
            <person name="Liu X."/>
            <person name="Zhang L."/>
        </authorList>
    </citation>
    <scope>NUCLEOTIDE SEQUENCE</scope>
    <source>
        <strain evidence="5">MS100047</strain>
    </source>
</reference>
<dbReference type="GO" id="GO:0005737">
    <property type="term" value="C:cytoplasm"/>
    <property type="evidence" value="ECO:0007669"/>
    <property type="project" value="TreeGrafter"/>
</dbReference>
<dbReference type="CDD" id="cd05930">
    <property type="entry name" value="A_NRPS"/>
    <property type="match status" value="1"/>
</dbReference>
<dbReference type="Pfam" id="PF00975">
    <property type="entry name" value="Thioesterase"/>
    <property type="match status" value="1"/>
</dbReference>
<dbReference type="InterPro" id="IPR042099">
    <property type="entry name" value="ANL_N_sf"/>
</dbReference>
<dbReference type="Gene3D" id="3.30.300.30">
    <property type="match status" value="1"/>
</dbReference>
<dbReference type="EMBL" id="KF826639">
    <property type="protein sequence ID" value="AIS85361.1"/>
    <property type="molecule type" value="Genomic_DNA"/>
</dbReference>
<dbReference type="InterPro" id="IPR025110">
    <property type="entry name" value="AMP-bd_C"/>
</dbReference>
<dbReference type="Gene3D" id="3.40.50.1820">
    <property type="entry name" value="alpha/beta hydrolase"/>
    <property type="match status" value="1"/>
</dbReference>
<dbReference type="InterPro" id="IPR001031">
    <property type="entry name" value="Thioesterase"/>
</dbReference>
<dbReference type="InterPro" id="IPR000873">
    <property type="entry name" value="AMP-dep_synth/lig_dom"/>
</dbReference>
<feature type="domain" description="Carrier" evidence="4">
    <location>
        <begin position="646"/>
        <end position="728"/>
    </location>
</feature>
<dbReference type="InterPro" id="IPR009081">
    <property type="entry name" value="PP-bd_ACP"/>
</dbReference>
<sequence>MTESLPELVDHHRWELSEAAATAVTRAARSAQVPTRQVVAAAWAKVRSVLTGDPELPPGPWRGLLGTDTGEATPTGEPPTAVCLEHPADLLRGVDASRTGEYLDGVLRAIAADLDAPHEKHSLLTGKDVWRQLHVFHGELRELPDRRAHELIGEQARRTPHAVAAVRGELRWTYAELDQRANAVANRLLAAGARPGDVVAVLSDRTLPWVAAILGILKAGLVYLPVDPAYPHSRIAGILGRSGTRLLLAEVPTEPIADVPVLPLEAAGPTIDPQVSVPADAPAYIYFTSGSTGEPKGAVCAHAGMLNHLSAKIDDLGLTEQDAVCQNAPQCFDISLWQVLAPLLVGGRTVLVPPQVILDVEAFVSTLDRERITVLQVVPSYLEVLLGHLDLSPHQRPTPRIVCVTGEAISRSLVARWFGCFPDVPLVNAYGATEVSDDTTHEIMRALPATELVPVGRPVQNVSVYILDSQLALVPFGAPGQIAFAGICVGPGYINDPDRTAAAFVPDPFRPDQRMYLTGDYGRWLPNGHLEFLGRRDEQVKISGMRVEVGEVENTLLRVPGVRSACLVVVPIGTSKRLAAFFTADEPVPDLKRRLADLLPAHMVPSTVHQLDALPLTENGKVDKAALVAAALRAGAQATVSQEREQATNPLERRLAAAWAEVLNRPLEDIYRTDNFFALGGDSLSAVRLVVKLKHLITLTTLTSNPVLADLAEAASRTGQAQLLQALATPQEPVATVVTVPDAAGTALNFQPLAAGLAATNCALLATELPGHDLARPEEPLADVAQVATRLADEIAARVDTPLILWGQGSGAAVAVQCARLLHDRGRPAAQLVLAAATADPHQLAADLAEVQAMGEGEIRRHMAAQATYTELDELKSEREALIERAYRHDTLGAARFLQHARDGWPALTVPTWVVVGDDDMRLATEPRPELAWRHFAPTAEQVVLPGAGRHFLRTHADEVVTLLRSIVTTRTGA</sequence>
<dbReference type="InterPro" id="IPR010071">
    <property type="entry name" value="AA_adenyl_dom"/>
</dbReference>
<dbReference type="Pfam" id="PF13193">
    <property type="entry name" value="AMP-binding_C"/>
    <property type="match status" value="1"/>
</dbReference>
<dbReference type="GO" id="GO:0043041">
    <property type="term" value="P:amino acid activation for nonribosomal peptide biosynthetic process"/>
    <property type="evidence" value="ECO:0007669"/>
    <property type="project" value="TreeGrafter"/>
</dbReference>
<proteinExistence type="predicted"/>
<dbReference type="SUPFAM" id="SSF56801">
    <property type="entry name" value="Acetyl-CoA synthetase-like"/>
    <property type="match status" value="1"/>
</dbReference>
<dbReference type="InterPro" id="IPR029058">
    <property type="entry name" value="AB_hydrolase_fold"/>
</dbReference>
<dbReference type="AlphaFoldDB" id="A0A097CRS3"/>
<dbReference type="PROSITE" id="PS50075">
    <property type="entry name" value="CARRIER"/>
    <property type="match status" value="1"/>
</dbReference>
<evidence type="ECO:0000256" key="1">
    <source>
        <dbReference type="ARBA" id="ARBA00001957"/>
    </source>
</evidence>
<organism evidence="5">
    <name type="scientific">Verrucosispora sp. MS100047</name>
    <dbReference type="NCBI Taxonomy" id="1410949"/>
    <lineage>
        <taxon>Bacteria</taxon>
        <taxon>Bacillati</taxon>
        <taxon>Actinomycetota</taxon>
        <taxon>Actinomycetes</taxon>
        <taxon>Micromonosporales</taxon>
        <taxon>Micromonosporaceae</taxon>
        <taxon>Micromonospora</taxon>
    </lineage>
</organism>
<keyword evidence="3" id="KW-0597">Phosphoprotein</keyword>